<comment type="caution">
    <text evidence="1">The sequence shown here is derived from an EMBL/GenBank/DDBJ whole genome shotgun (WGS) entry which is preliminary data.</text>
</comment>
<dbReference type="AlphaFoldDB" id="A0A520RWI6"/>
<proteinExistence type="predicted"/>
<gene>
    <name evidence="1" type="ORF">EVA68_08780</name>
</gene>
<organism evidence="1 2">
    <name type="scientific">OM182 bacterium</name>
    <dbReference type="NCBI Taxonomy" id="2510334"/>
    <lineage>
        <taxon>Bacteria</taxon>
        <taxon>Pseudomonadati</taxon>
        <taxon>Pseudomonadota</taxon>
        <taxon>Gammaproteobacteria</taxon>
        <taxon>OMG group</taxon>
        <taxon>OM182 clade</taxon>
    </lineage>
</organism>
<name>A0A520RWI6_9GAMM</name>
<accession>A0A520RWI6</accession>
<dbReference type="InterPro" id="IPR012349">
    <property type="entry name" value="Split_barrel_FMN-bd"/>
</dbReference>
<dbReference type="GO" id="GO:0016491">
    <property type="term" value="F:oxidoreductase activity"/>
    <property type="evidence" value="ECO:0007669"/>
    <property type="project" value="InterPro"/>
</dbReference>
<reference evidence="1 2" key="1">
    <citation type="submission" date="2019-02" db="EMBL/GenBank/DDBJ databases">
        <title>Prokaryotic population dynamics and viral predation in marine succession experiment using metagenomics: the confinement effect.</title>
        <authorList>
            <person name="Haro-Moreno J.M."/>
            <person name="Rodriguez-Valera F."/>
            <person name="Lopez-Perez M."/>
        </authorList>
    </citation>
    <scope>NUCLEOTIDE SEQUENCE [LARGE SCALE GENOMIC DNA]</scope>
    <source>
        <strain evidence="1">MED-G157</strain>
    </source>
</reference>
<dbReference type="InterPro" id="IPR004378">
    <property type="entry name" value="F420H2_quin_Rdtase"/>
</dbReference>
<dbReference type="Gene3D" id="2.30.110.10">
    <property type="entry name" value="Electron Transport, Fmn-binding Protein, Chain A"/>
    <property type="match status" value="1"/>
</dbReference>
<sequence>MKIPEKLFLFINPIIKFLLRSPMHGLFSDSLMLITFKGRISGRKFTTPVRYIRYENLILCFSSSENRWWRNLQGGAEVKLNIKREERMYLAEATTEREETQKWLLYYLDLFPGDAAYHNVRLEKDNGLNQQDLEIALQHAVLVKANLPLYSSA</sequence>
<evidence type="ECO:0000313" key="1">
    <source>
        <dbReference type="EMBL" id="RZO74610.1"/>
    </source>
</evidence>
<evidence type="ECO:0000313" key="2">
    <source>
        <dbReference type="Proteomes" id="UP000316199"/>
    </source>
</evidence>
<dbReference type="EMBL" id="SHAG01000072">
    <property type="protein sequence ID" value="RZO74610.1"/>
    <property type="molecule type" value="Genomic_DNA"/>
</dbReference>
<dbReference type="Pfam" id="PF04075">
    <property type="entry name" value="F420H2_quin_red"/>
    <property type="match status" value="1"/>
</dbReference>
<protein>
    <submittedName>
        <fullName evidence="1">DUF385 domain-containing protein</fullName>
    </submittedName>
</protein>
<dbReference type="Proteomes" id="UP000316199">
    <property type="component" value="Unassembled WGS sequence"/>
</dbReference>